<reference evidence="6" key="1">
    <citation type="submission" date="2019-02" db="EMBL/GenBank/DDBJ databases">
        <title>Draft genome sequence of Enterococcus sp. Gos25-1.</title>
        <authorList>
            <person name="Tanaka N."/>
            <person name="Shiwa Y."/>
            <person name="Fujita N."/>
        </authorList>
    </citation>
    <scope>NUCLEOTIDE SEQUENCE [LARGE SCALE GENOMIC DNA]</scope>
    <source>
        <strain evidence="6">Gos25-1</strain>
    </source>
</reference>
<feature type="signal peptide" evidence="2">
    <location>
        <begin position="1"/>
        <end position="33"/>
    </location>
</feature>
<keyword evidence="2" id="KW-0732">Signal</keyword>
<evidence type="ECO:0000256" key="1">
    <source>
        <dbReference type="SAM" id="Phobius"/>
    </source>
</evidence>
<feature type="transmembrane region" description="Helical" evidence="1">
    <location>
        <begin position="313"/>
        <end position="333"/>
    </location>
</feature>
<dbReference type="InterPro" id="IPR010317">
    <property type="entry name" value="WxLIP_PGBD"/>
</dbReference>
<feature type="chain" id="PRO_5020501265" evidence="2">
    <location>
        <begin position="34"/>
        <end position="342"/>
    </location>
</feature>
<keyword evidence="1" id="KW-1133">Transmembrane helix</keyword>
<evidence type="ECO:0000313" key="6">
    <source>
        <dbReference type="Proteomes" id="UP000290567"/>
    </source>
</evidence>
<keyword evidence="6" id="KW-1185">Reference proteome</keyword>
<evidence type="ECO:0000259" key="4">
    <source>
        <dbReference type="Pfam" id="PF11797"/>
    </source>
</evidence>
<dbReference type="EMBL" id="BJCC01000008">
    <property type="protein sequence ID" value="GCF93109.1"/>
    <property type="molecule type" value="Genomic_DNA"/>
</dbReference>
<accession>A0A4V0WP98</accession>
<dbReference type="OrthoDB" id="2148359at2"/>
<dbReference type="Pfam" id="PF11797">
    <property type="entry name" value="WxLIP_HBD"/>
    <property type="match status" value="1"/>
</dbReference>
<keyword evidence="1" id="KW-0472">Membrane</keyword>
<protein>
    <submittedName>
        <fullName evidence="5">Cell surface protein</fullName>
    </submittedName>
</protein>
<feature type="domain" description="WxL Interacting Protein peptidoglycan binding" evidence="3">
    <location>
        <begin position="38"/>
        <end position="154"/>
    </location>
</feature>
<dbReference type="InterPro" id="IPR021759">
    <property type="entry name" value="WxLIP_HBD"/>
</dbReference>
<dbReference type="AlphaFoldDB" id="A0A4V0WP98"/>
<keyword evidence="1" id="KW-0812">Transmembrane</keyword>
<gene>
    <name evidence="5" type="ORF">NRIC_10000</name>
</gene>
<feature type="domain" description="WxL Interacting Protein host binding" evidence="4">
    <location>
        <begin position="168"/>
        <end position="303"/>
    </location>
</feature>
<evidence type="ECO:0000256" key="2">
    <source>
        <dbReference type="SAM" id="SignalP"/>
    </source>
</evidence>
<name>A0A4V0WP98_9ENTE</name>
<proteinExistence type="predicted"/>
<organism evidence="5 6">
    <name type="scientific">Enterococcus florum</name>
    <dbReference type="NCBI Taxonomy" id="2480627"/>
    <lineage>
        <taxon>Bacteria</taxon>
        <taxon>Bacillati</taxon>
        <taxon>Bacillota</taxon>
        <taxon>Bacilli</taxon>
        <taxon>Lactobacillales</taxon>
        <taxon>Enterococcaceae</taxon>
        <taxon>Enterococcus</taxon>
    </lineage>
</organism>
<dbReference type="RefSeq" id="WP_146621581.1">
    <property type="nucleotide sequence ID" value="NZ_BJCC01000008.1"/>
</dbReference>
<evidence type="ECO:0000313" key="5">
    <source>
        <dbReference type="EMBL" id="GCF93109.1"/>
    </source>
</evidence>
<dbReference type="Proteomes" id="UP000290567">
    <property type="component" value="Unassembled WGS sequence"/>
</dbReference>
<dbReference type="Pfam" id="PF06030">
    <property type="entry name" value="WxLIP_PGBD"/>
    <property type="match status" value="1"/>
</dbReference>
<sequence>MKIGHMTMKRICLSTVFAGIVLAFLTTPTMARAASTGFALSAKLPENQISANTFFDLKVVPEQREALTLVVKNLEDQPVTLEVSPNPAFTNNNGVIEYSQYDYPKDSSAQYTLPELFSEPQEVSLAANEEKEVTFQLTVPKTPFNGTILGGIYALRKADEKDRNAPAIRINNQFAMVLGVALTEDPSQTILPQLRLNAVQAGVVNARTSVTANLQNSQPQGFSSMSVEAKIYQKGSKTVYRKSKKKDLEMAPNSNFDFAIDWQDQPIEAGKYQLTLIAKSGTERWQFTRDFSVTAQNAKKVNEEALNLKKPSFNWWLLLLALLLLLILLLLAYKLGKRKQTE</sequence>
<comment type="caution">
    <text evidence="5">The sequence shown here is derived from an EMBL/GenBank/DDBJ whole genome shotgun (WGS) entry which is preliminary data.</text>
</comment>
<evidence type="ECO:0000259" key="3">
    <source>
        <dbReference type="Pfam" id="PF06030"/>
    </source>
</evidence>